<keyword evidence="4 5" id="KW-0456">Lyase</keyword>
<organism evidence="10 11">
    <name type="scientific">Lacihabitans lacunae</name>
    <dbReference type="NCBI Taxonomy" id="1028214"/>
    <lineage>
        <taxon>Bacteria</taxon>
        <taxon>Pseudomonadati</taxon>
        <taxon>Bacteroidota</taxon>
        <taxon>Cytophagia</taxon>
        <taxon>Cytophagales</taxon>
        <taxon>Leadbetterellaceae</taxon>
        <taxon>Lacihabitans</taxon>
    </lineage>
</organism>
<comment type="similarity">
    <text evidence="5">Belongs to the Orn/Lys/Arg decarboxylase class-II family. LysA subfamily.</text>
</comment>
<dbReference type="EMBL" id="JBHRYQ010000001">
    <property type="protein sequence ID" value="MFC3809827.1"/>
    <property type="molecule type" value="Genomic_DNA"/>
</dbReference>
<evidence type="ECO:0000256" key="2">
    <source>
        <dbReference type="ARBA" id="ARBA00022793"/>
    </source>
</evidence>
<comment type="cofactor">
    <cofactor evidence="1 5 7">
        <name>pyridoxal 5'-phosphate</name>
        <dbReference type="ChEBI" id="CHEBI:597326"/>
    </cofactor>
</comment>
<reference evidence="11" key="1">
    <citation type="journal article" date="2019" name="Int. J. Syst. Evol. Microbiol.">
        <title>The Global Catalogue of Microorganisms (GCM) 10K type strain sequencing project: providing services to taxonomists for standard genome sequencing and annotation.</title>
        <authorList>
            <consortium name="The Broad Institute Genomics Platform"/>
            <consortium name="The Broad Institute Genome Sequencing Center for Infectious Disease"/>
            <person name="Wu L."/>
            <person name="Ma J."/>
        </authorList>
    </citation>
    <scope>NUCLEOTIDE SEQUENCE [LARGE SCALE GENOMIC DNA]</scope>
    <source>
        <strain evidence="11">CECT 7956</strain>
    </source>
</reference>
<dbReference type="PROSITE" id="PS00878">
    <property type="entry name" value="ODR_DC_2_1"/>
    <property type="match status" value="1"/>
</dbReference>
<comment type="caution">
    <text evidence="10">The sequence shown here is derived from an EMBL/GenBank/DDBJ whole genome shotgun (WGS) entry which is preliminary data.</text>
</comment>
<dbReference type="RefSeq" id="WP_379835383.1">
    <property type="nucleotide sequence ID" value="NZ_JBHRYQ010000001.1"/>
</dbReference>
<evidence type="ECO:0000313" key="11">
    <source>
        <dbReference type="Proteomes" id="UP001595616"/>
    </source>
</evidence>
<keyword evidence="11" id="KW-1185">Reference proteome</keyword>
<evidence type="ECO:0000256" key="4">
    <source>
        <dbReference type="ARBA" id="ARBA00023239"/>
    </source>
</evidence>
<dbReference type="Gene3D" id="3.20.20.10">
    <property type="entry name" value="Alanine racemase"/>
    <property type="match status" value="1"/>
</dbReference>
<feature type="binding site" evidence="5">
    <location>
        <position position="307"/>
    </location>
    <ligand>
        <name>substrate</name>
    </ligand>
</feature>
<evidence type="ECO:0000313" key="10">
    <source>
        <dbReference type="EMBL" id="MFC3809827.1"/>
    </source>
</evidence>
<feature type="domain" description="Orn/DAP/Arg decarboxylase 2 N-terminal" evidence="9">
    <location>
        <begin position="33"/>
        <end position="275"/>
    </location>
</feature>
<dbReference type="PRINTS" id="PR01181">
    <property type="entry name" value="DAPDCRBXLASE"/>
</dbReference>
<sequence>MHLANNQYVIQNTPVLDLCNEFETPLYVYDGSKIEEKVNILKSTFSDVNMKIKYACKANTNISVLKLMKTLGVELDVVSPQEIQLGLKAGFSPKQITFTSSGVSFDEIENSVENDVLVNIDNLPTLEKFGEKYGNTVPVMLRIRPNVVGGGNLKIMTGHKDSKFGIAIEQKDQILALVNKYNLDVVGLHQHTGSDIKDGQTFVDAAKVMLELAFSFPDLKYMDFGGGFKVSYKEGDAITDMAGLGKILTQEFKTFCTKYGKELELWFEPGKFLVSECGYLFAEANVVKENPTFTLIGLNTGLNHLIRPMMYDAYHEVINVSKPTQAKDTEYNVVGYICETDDFAKNRMMPSADQGDVFCFLNAGAYGFTMASNYNSRFKPAEVLIYKEKVHLVRARETMEDILKNQILVEL</sequence>
<dbReference type="InterPro" id="IPR022653">
    <property type="entry name" value="De-COase2_pyr-phos_BS"/>
</dbReference>
<dbReference type="InterPro" id="IPR000183">
    <property type="entry name" value="Orn/DAP/Arg_de-COase"/>
</dbReference>
<feature type="domain" description="Orn/DAP/Arg decarboxylase 2 C-terminal" evidence="8">
    <location>
        <begin position="27"/>
        <end position="364"/>
    </location>
</feature>
<comment type="function">
    <text evidence="5">Specifically catalyzes the decarboxylation of meso-diaminopimelate (meso-DAP) to L-lysine.</text>
</comment>
<dbReference type="CDD" id="cd06828">
    <property type="entry name" value="PLPDE_III_DapDC"/>
    <property type="match status" value="1"/>
</dbReference>
<dbReference type="InterPro" id="IPR002986">
    <property type="entry name" value="DAP_deCOOHase_LysA"/>
</dbReference>
<comment type="subunit">
    <text evidence="5">Homodimer.</text>
</comment>
<protein>
    <recommendedName>
        <fullName evidence="5 6">Diaminopimelate decarboxylase</fullName>
        <shortName evidence="5">DAP decarboxylase</shortName>
        <shortName evidence="5">DAPDC</shortName>
        <ecNumber evidence="5 6">4.1.1.20</ecNumber>
    </recommendedName>
</protein>
<keyword evidence="3 5" id="KW-0663">Pyridoxal phosphate</keyword>
<dbReference type="PANTHER" id="PTHR43727:SF2">
    <property type="entry name" value="GROUP IV DECARBOXYLASE"/>
    <property type="match status" value="1"/>
</dbReference>
<feature type="binding site" evidence="5">
    <location>
        <position position="339"/>
    </location>
    <ligand>
        <name>substrate</name>
    </ligand>
</feature>
<evidence type="ECO:0000256" key="7">
    <source>
        <dbReference type="RuleBase" id="RU003738"/>
    </source>
</evidence>
<dbReference type="InterPro" id="IPR022644">
    <property type="entry name" value="De-COase2_N"/>
</dbReference>
<name>A0ABV7YUX7_9BACT</name>
<dbReference type="Gene3D" id="2.40.37.10">
    <property type="entry name" value="Lyase, Ornithine Decarboxylase, Chain A, domain 1"/>
    <property type="match status" value="1"/>
</dbReference>
<dbReference type="EC" id="4.1.1.20" evidence="5 6"/>
<dbReference type="SUPFAM" id="SSF51419">
    <property type="entry name" value="PLP-binding barrel"/>
    <property type="match status" value="1"/>
</dbReference>
<feature type="binding site" evidence="5">
    <location>
        <position position="227"/>
    </location>
    <ligand>
        <name>pyridoxal 5'-phosphate</name>
        <dbReference type="ChEBI" id="CHEBI:597326"/>
    </ligand>
</feature>
<dbReference type="SUPFAM" id="SSF50621">
    <property type="entry name" value="Alanine racemase C-terminal domain-like"/>
    <property type="match status" value="1"/>
</dbReference>
<evidence type="ECO:0000259" key="9">
    <source>
        <dbReference type="Pfam" id="PF02784"/>
    </source>
</evidence>
<comment type="pathway">
    <text evidence="5 7">Amino-acid biosynthesis; L-lysine biosynthesis via DAP pathway; L-lysine from DL-2,6-diaminopimelate: step 1/1.</text>
</comment>
<dbReference type="InterPro" id="IPR029066">
    <property type="entry name" value="PLP-binding_barrel"/>
</dbReference>
<dbReference type="InterPro" id="IPR009006">
    <property type="entry name" value="Ala_racemase/Decarboxylase_C"/>
</dbReference>
<dbReference type="NCBIfam" id="TIGR01048">
    <property type="entry name" value="lysA"/>
    <property type="match status" value="1"/>
</dbReference>
<gene>
    <name evidence="5 10" type="primary">lysA</name>
    <name evidence="10" type="ORF">ACFOOI_04095</name>
</gene>
<keyword evidence="5" id="KW-0028">Amino-acid biosynthesis</keyword>
<evidence type="ECO:0000256" key="5">
    <source>
        <dbReference type="HAMAP-Rule" id="MF_02120"/>
    </source>
</evidence>
<dbReference type="InterPro" id="IPR022643">
    <property type="entry name" value="De-COase2_C"/>
</dbReference>
<evidence type="ECO:0000256" key="3">
    <source>
        <dbReference type="ARBA" id="ARBA00022898"/>
    </source>
</evidence>
<keyword evidence="2 5" id="KW-0210">Decarboxylase</keyword>
<feature type="binding site" evidence="5">
    <location>
        <position position="311"/>
    </location>
    <ligand>
        <name>substrate</name>
    </ligand>
</feature>
<proteinExistence type="inferred from homology"/>
<evidence type="ECO:0000256" key="1">
    <source>
        <dbReference type="ARBA" id="ARBA00001933"/>
    </source>
</evidence>
<accession>A0ABV7YUX7</accession>
<evidence type="ECO:0000256" key="6">
    <source>
        <dbReference type="NCBIfam" id="TIGR01048"/>
    </source>
</evidence>
<dbReference type="Proteomes" id="UP001595616">
    <property type="component" value="Unassembled WGS sequence"/>
</dbReference>
<keyword evidence="5 7" id="KW-0457">Lysine biosynthesis</keyword>
<comment type="catalytic activity">
    <reaction evidence="5 7">
        <text>meso-2,6-diaminopimelate + H(+) = L-lysine + CO2</text>
        <dbReference type="Rhea" id="RHEA:15101"/>
        <dbReference type="ChEBI" id="CHEBI:15378"/>
        <dbReference type="ChEBI" id="CHEBI:16526"/>
        <dbReference type="ChEBI" id="CHEBI:32551"/>
        <dbReference type="ChEBI" id="CHEBI:57791"/>
        <dbReference type="EC" id="4.1.1.20"/>
    </reaction>
</comment>
<dbReference type="PANTHER" id="PTHR43727">
    <property type="entry name" value="DIAMINOPIMELATE DECARBOXYLASE"/>
    <property type="match status" value="1"/>
</dbReference>
<dbReference type="HAMAP" id="MF_02120">
    <property type="entry name" value="LysA"/>
    <property type="match status" value="1"/>
</dbReference>
<dbReference type="GO" id="GO:0008836">
    <property type="term" value="F:diaminopimelate decarboxylase activity"/>
    <property type="evidence" value="ECO:0007669"/>
    <property type="project" value="UniProtKB-EC"/>
</dbReference>
<dbReference type="Pfam" id="PF00278">
    <property type="entry name" value="Orn_DAP_Arg_deC"/>
    <property type="match status" value="1"/>
</dbReference>
<dbReference type="PRINTS" id="PR01179">
    <property type="entry name" value="ODADCRBXLASE"/>
</dbReference>
<comment type="caution">
    <text evidence="5">Lacks conserved residue(s) required for the propagation of feature annotation.</text>
</comment>
<feature type="binding site" evidence="5">
    <location>
        <position position="366"/>
    </location>
    <ligand>
        <name>pyridoxal 5'-phosphate</name>
        <dbReference type="ChEBI" id="CHEBI:597326"/>
    </ligand>
</feature>
<dbReference type="Pfam" id="PF02784">
    <property type="entry name" value="Orn_Arg_deC_N"/>
    <property type="match status" value="1"/>
</dbReference>
<evidence type="ECO:0000259" key="8">
    <source>
        <dbReference type="Pfam" id="PF00278"/>
    </source>
</evidence>
<feature type="binding site" evidence="5">
    <location>
        <position position="366"/>
    </location>
    <ligand>
        <name>substrate</name>
    </ligand>
</feature>
<feature type="modified residue" description="N6-(pyridoxal phosphate)lysine" evidence="5">
    <location>
        <position position="57"/>
    </location>
</feature>